<keyword evidence="2" id="KW-0808">Transferase</keyword>
<accession>A0ABY6P181</accession>
<dbReference type="RefSeq" id="WP_265383079.1">
    <property type="nucleotide sequence ID" value="NZ_CP110615.1"/>
</dbReference>
<keyword evidence="2" id="KW-0489">Methyltransferase</keyword>
<evidence type="ECO:0000313" key="3">
    <source>
        <dbReference type="Proteomes" id="UP001164965"/>
    </source>
</evidence>
<dbReference type="InterPro" id="IPR053188">
    <property type="entry name" value="FkbM_Methyltransferase"/>
</dbReference>
<dbReference type="InterPro" id="IPR029063">
    <property type="entry name" value="SAM-dependent_MTases_sf"/>
</dbReference>
<dbReference type="PANTHER" id="PTHR36973">
    <property type="entry name" value="SLL1456 PROTEIN-RELATED"/>
    <property type="match status" value="1"/>
</dbReference>
<dbReference type="NCBIfam" id="TIGR01444">
    <property type="entry name" value="fkbM_fam"/>
    <property type="match status" value="1"/>
</dbReference>
<dbReference type="PANTHER" id="PTHR36973:SF4">
    <property type="entry name" value="NODULATION PROTEIN"/>
    <property type="match status" value="1"/>
</dbReference>
<dbReference type="Proteomes" id="UP001164965">
    <property type="component" value="Chromosome"/>
</dbReference>
<sequence>MTARLRATSVAKQVANRFNVELSRLDLTHAARRQAAMRSAGIDLLLDVGANRGQYVSWIRRAGYGGRIVSFEPIPSVMADMRSRLSADPSWSGMELALGAAAGTVDFHVTADTVTSSTLLPGVHLTGQIPGASVVETISVEVTRLEDVWAQVVPAGSRTMLKVDVQGAEHAVLDGLADRIIEVALVDIEMALVPLYIGGSTIYDLLPRLHEAGFDVVSIDSGFVDTSSGQVLDVDLLLRRRT</sequence>
<keyword evidence="3" id="KW-1185">Reference proteome</keyword>
<evidence type="ECO:0000313" key="2">
    <source>
        <dbReference type="EMBL" id="UZJ24973.1"/>
    </source>
</evidence>
<name>A0ABY6P181_9NOCA</name>
<evidence type="ECO:0000259" key="1">
    <source>
        <dbReference type="Pfam" id="PF05050"/>
    </source>
</evidence>
<dbReference type="GO" id="GO:0008168">
    <property type="term" value="F:methyltransferase activity"/>
    <property type="evidence" value="ECO:0007669"/>
    <property type="project" value="UniProtKB-KW"/>
</dbReference>
<organism evidence="2 3">
    <name type="scientific">Rhodococcus antarcticus</name>
    <dbReference type="NCBI Taxonomy" id="2987751"/>
    <lineage>
        <taxon>Bacteria</taxon>
        <taxon>Bacillati</taxon>
        <taxon>Actinomycetota</taxon>
        <taxon>Actinomycetes</taxon>
        <taxon>Mycobacteriales</taxon>
        <taxon>Nocardiaceae</taxon>
        <taxon>Rhodococcus</taxon>
    </lineage>
</organism>
<dbReference type="SUPFAM" id="SSF53335">
    <property type="entry name" value="S-adenosyl-L-methionine-dependent methyltransferases"/>
    <property type="match status" value="1"/>
</dbReference>
<protein>
    <submittedName>
        <fullName evidence="2">FkbM family methyltransferase</fullName>
    </submittedName>
</protein>
<feature type="domain" description="Methyltransferase FkbM" evidence="1">
    <location>
        <begin position="47"/>
        <end position="215"/>
    </location>
</feature>
<dbReference type="Gene3D" id="3.40.50.150">
    <property type="entry name" value="Vaccinia Virus protein VP39"/>
    <property type="match status" value="1"/>
</dbReference>
<gene>
    <name evidence="2" type="ORF">RHODO2019_00170</name>
</gene>
<dbReference type="Pfam" id="PF05050">
    <property type="entry name" value="Methyltransf_21"/>
    <property type="match status" value="1"/>
</dbReference>
<dbReference type="EMBL" id="CP110615">
    <property type="protein sequence ID" value="UZJ24973.1"/>
    <property type="molecule type" value="Genomic_DNA"/>
</dbReference>
<proteinExistence type="predicted"/>
<dbReference type="InterPro" id="IPR006342">
    <property type="entry name" value="FkbM_mtfrase"/>
</dbReference>
<reference evidence="2" key="1">
    <citation type="submission" date="2022-10" db="EMBL/GenBank/DDBJ databases">
        <title>Rhodococcus sp.75.</title>
        <authorList>
            <person name="Sun M."/>
        </authorList>
    </citation>
    <scope>NUCLEOTIDE SEQUENCE</scope>
    <source>
        <strain evidence="2">75</strain>
    </source>
</reference>
<dbReference type="GO" id="GO:0032259">
    <property type="term" value="P:methylation"/>
    <property type="evidence" value="ECO:0007669"/>
    <property type="project" value="UniProtKB-KW"/>
</dbReference>